<keyword evidence="4" id="KW-0648">Protein biosynthesis</keyword>
<dbReference type="PANTHER" id="PTHR11659">
    <property type="entry name" value="GLUTAMYL-TRNA GLN AMIDOTRANSFERASE SUBUNIT B MITOCHONDRIAL AND PROKARYOTIC PET112-RELATED"/>
    <property type="match status" value="1"/>
</dbReference>
<dbReference type="InterPro" id="IPR006075">
    <property type="entry name" value="Asn/Gln-tRNA_Trfase_suB/E_cat"/>
</dbReference>
<dbReference type="GO" id="GO:0016884">
    <property type="term" value="F:carbon-nitrogen ligase activity, with glutamine as amido-N-donor"/>
    <property type="evidence" value="ECO:0007669"/>
    <property type="project" value="InterPro"/>
</dbReference>
<proteinExistence type="predicted"/>
<evidence type="ECO:0000313" key="6">
    <source>
        <dbReference type="EMBL" id="KKK70347.1"/>
    </source>
</evidence>
<evidence type="ECO:0000256" key="2">
    <source>
        <dbReference type="ARBA" id="ARBA00022741"/>
    </source>
</evidence>
<dbReference type="GO" id="GO:0005524">
    <property type="term" value="F:ATP binding"/>
    <property type="evidence" value="ECO:0007669"/>
    <property type="project" value="UniProtKB-KW"/>
</dbReference>
<dbReference type="InterPro" id="IPR014746">
    <property type="entry name" value="Gln_synth/guanido_kin_cat_dom"/>
</dbReference>
<protein>
    <recommendedName>
        <fullName evidence="5">Aspartyl/Glutamyl-tRNA(Gln) amidotransferase subunit B/E catalytic domain-containing protein</fullName>
    </recommendedName>
</protein>
<keyword evidence="2" id="KW-0547">Nucleotide-binding</keyword>
<dbReference type="AlphaFoldDB" id="A0A0F8XMW1"/>
<gene>
    <name evidence="6" type="ORF">LCGC14_2924920</name>
</gene>
<evidence type="ECO:0000256" key="4">
    <source>
        <dbReference type="ARBA" id="ARBA00022917"/>
    </source>
</evidence>
<sequence length="147" mass="16503">MYKSIIGLEIHIELDTETKMFCECPNNPNEQRPNVHVCPICLGHPGTLPTINRRAVEKVIQLGMALEGAIAKQTHFDRKSYFYPDLPKGYQISQYEHPLVSGGTLEDIDITRVHLEEDTGRLAHDPDGKHSLVDFNRSGVPLAELVT</sequence>
<evidence type="ECO:0000256" key="1">
    <source>
        <dbReference type="ARBA" id="ARBA00022598"/>
    </source>
</evidence>
<evidence type="ECO:0000259" key="5">
    <source>
        <dbReference type="Pfam" id="PF02934"/>
    </source>
</evidence>
<feature type="domain" description="Aspartyl/Glutamyl-tRNA(Gln) amidotransferase subunit B/E catalytic" evidence="5">
    <location>
        <begin position="5"/>
        <end position="147"/>
    </location>
</feature>
<comment type="caution">
    <text evidence="6">The sequence shown here is derived from an EMBL/GenBank/DDBJ whole genome shotgun (WGS) entry which is preliminary data.</text>
</comment>
<dbReference type="SUPFAM" id="SSF55931">
    <property type="entry name" value="Glutamine synthetase/guanido kinase"/>
    <property type="match status" value="1"/>
</dbReference>
<dbReference type="InterPro" id="IPR017959">
    <property type="entry name" value="Asn/Gln-tRNA_amidoTrfase_suB/E"/>
</dbReference>
<dbReference type="Pfam" id="PF02934">
    <property type="entry name" value="GatB_N"/>
    <property type="match status" value="1"/>
</dbReference>
<evidence type="ECO:0000256" key="3">
    <source>
        <dbReference type="ARBA" id="ARBA00022840"/>
    </source>
</evidence>
<keyword evidence="3" id="KW-0067">ATP-binding</keyword>
<name>A0A0F8XMW1_9ZZZZ</name>
<accession>A0A0F8XMW1</accession>
<reference evidence="6" key="1">
    <citation type="journal article" date="2015" name="Nature">
        <title>Complex archaea that bridge the gap between prokaryotes and eukaryotes.</title>
        <authorList>
            <person name="Spang A."/>
            <person name="Saw J.H."/>
            <person name="Jorgensen S.L."/>
            <person name="Zaremba-Niedzwiedzka K."/>
            <person name="Martijn J."/>
            <person name="Lind A.E."/>
            <person name="van Eijk R."/>
            <person name="Schleper C."/>
            <person name="Guy L."/>
            <person name="Ettema T.J."/>
        </authorList>
    </citation>
    <scope>NUCLEOTIDE SEQUENCE</scope>
</reference>
<organism evidence="6">
    <name type="scientific">marine sediment metagenome</name>
    <dbReference type="NCBI Taxonomy" id="412755"/>
    <lineage>
        <taxon>unclassified sequences</taxon>
        <taxon>metagenomes</taxon>
        <taxon>ecological metagenomes</taxon>
    </lineage>
</organism>
<dbReference type="GO" id="GO:0006412">
    <property type="term" value="P:translation"/>
    <property type="evidence" value="ECO:0007669"/>
    <property type="project" value="UniProtKB-KW"/>
</dbReference>
<keyword evidence="1" id="KW-0436">Ligase</keyword>
<dbReference type="EMBL" id="LAZR01058233">
    <property type="protein sequence ID" value="KKK70347.1"/>
    <property type="molecule type" value="Genomic_DNA"/>
</dbReference>
<feature type="non-terminal residue" evidence="6">
    <location>
        <position position="147"/>
    </location>
</feature>